<dbReference type="InterPro" id="IPR002941">
    <property type="entry name" value="DNA_methylase_N4/N6"/>
</dbReference>
<evidence type="ECO:0000256" key="3">
    <source>
        <dbReference type="ARBA" id="ARBA00022679"/>
    </source>
</evidence>
<evidence type="ECO:0000256" key="2">
    <source>
        <dbReference type="ARBA" id="ARBA00022603"/>
    </source>
</evidence>
<evidence type="ECO:0000313" key="7">
    <source>
        <dbReference type="Proteomes" id="UP000823914"/>
    </source>
</evidence>
<evidence type="ECO:0000313" key="6">
    <source>
        <dbReference type="EMBL" id="MBU3850270.1"/>
    </source>
</evidence>
<dbReference type="EC" id="2.1.1.-" evidence="4"/>
<gene>
    <name evidence="6" type="ORF">IAA16_06865</name>
</gene>
<dbReference type="Gene3D" id="3.40.50.150">
    <property type="entry name" value="Vaccinia Virus protein VP39"/>
    <property type="match status" value="1"/>
</dbReference>
<reference evidence="6" key="1">
    <citation type="journal article" date="2021" name="PeerJ">
        <title>Extensive microbial diversity within the chicken gut microbiome revealed by metagenomics and culture.</title>
        <authorList>
            <person name="Gilroy R."/>
            <person name="Ravi A."/>
            <person name="Getino M."/>
            <person name="Pursley I."/>
            <person name="Horton D.L."/>
            <person name="Alikhan N.F."/>
            <person name="Baker D."/>
            <person name="Gharbi K."/>
            <person name="Hall N."/>
            <person name="Watson M."/>
            <person name="Adriaenssens E.M."/>
            <person name="Foster-Nyarko E."/>
            <person name="Jarju S."/>
            <person name="Secka A."/>
            <person name="Antonio M."/>
            <person name="Oren A."/>
            <person name="Chaudhuri R.R."/>
            <person name="La Ragione R."/>
            <person name="Hildebrand F."/>
            <person name="Pallen M.J."/>
        </authorList>
    </citation>
    <scope>NUCLEOTIDE SEQUENCE</scope>
    <source>
        <strain evidence="6">Gambia15-2214</strain>
    </source>
</reference>
<accession>A0A9E2L1Z8</accession>
<dbReference type="EMBL" id="JAHLFV010000163">
    <property type="protein sequence ID" value="MBU3850270.1"/>
    <property type="molecule type" value="Genomic_DNA"/>
</dbReference>
<comment type="similarity">
    <text evidence="1 4">Belongs to the N(4)/N(6)-methyltransferase family.</text>
</comment>
<protein>
    <recommendedName>
        <fullName evidence="4">Methyltransferase</fullName>
        <ecNumber evidence="4">2.1.1.-</ecNumber>
    </recommendedName>
</protein>
<evidence type="ECO:0000256" key="1">
    <source>
        <dbReference type="ARBA" id="ARBA00006594"/>
    </source>
</evidence>
<dbReference type="GO" id="GO:0008170">
    <property type="term" value="F:N-methyltransferase activity"/>
    <property type="evidence" value="ECO:0007669"/>
    <property type="project" value="InterPro"/>
</dbReference>
<feature type="domain" description="DNA methylase N-4/N-6" evidence="5">
    <location>
        <begin position="146"/>
        <end position="210"/>
    </location>
</feature>
<name>A0A9E2L1Z8_9SPIR</name>
<proteinExistence type="inferred from homology"/>
<dbReference type="PROSITE" id="PS00092">
    <property type="entry name" value="N6_MTASE"/>
    <property type="match status" value="1"/>
</dbReference>
<reference evidence="6" key="2">
    <citation type="submission" date="2021-04" db="EMBL/GenBank/DDBJ databases">
        <authorList>
            <person name="Gilroy R."/>
        </authorList>
    </citation>
    <scope>NUCLEOTIDE SEQUENCE</scope>
    <source>
        <strain evidence="6">Gambia15-2214</strain>
    </source>
</reference>
<evidence type="ECO:0000256" key="4">
    <source>
        <dbReference type="RuleBase" id="RU362026"/>
    </source>
</evidence>
<organism evidence="6 7">
    <name type="scientific">Candidatus Treponema excrementipullorum</name>
    <dbReference type="NCBI Taxonomy" id="2838768"/>
    <lineage>
        <taxon>Bacteria</taxon>
        <taxon>Pseudomonadati</taxon>
        <taxon>Spirochaetota</taxon>
        <taxon>Spirochaetia</taxon>
        <taxon>Spirochaetales</taxon>
        <taxon>Treponemataceae</taxon>
        <taxon>Treponema</taxon>
    </lineage>
</organism>
<comment type="caution">
    <text evidence="6">The sequence shown here is derived from an EMBL/GenBank/DDBJ whole genome shotgun (WGS) entry which is preliminary data.</text>
</comment>
<dbReference type="GO" id="GO:0032259">
    <property type="term" value="P:methylation"/>
    <property type="evidence" value="ECO:0007669"/>
    <property type="project" value="UniProtKB-KW"/>
</dbReference>
<keyword evidence="2" id="KW-0489">Methyltransferase</keyword>
<dbReference type="Pfam" id="PF01555">
    <property type="entry name" value="N6_N4_Mtase"/>
    <property type="match status" value="1"/>
</dbReference>
<dbReference type="SUPFAM" id="SSF53335">
    <property type="entry name" value="S-adenosyl-L-methionine-dependent methyltransferases"/>
    <property type="match status" value="1"/>
</dbReference>
<dbReference type="AlphaFoldDB" id="A0A9E2L1Z8"/>
<keyword evidence="3" id="KW-0808">Transferase</keyword>
<dbReference type="InterPro" id="IPR002052">
    <property type="entry name" value="DNA_methylase_N6_adenine_CS"/>
</dbReference>
<dbReference type="Proteomes" id="UP000823914">
    <property type="component" value="Unassembled WGS sequence"/>
</dbReference>
<dbReference type="GO" id="GO:0003677">
    <property type="term" value="F:DNA binding"/>
    <property type="evidence" value="ECO:0007669"/>
    <property type="project" value="InterPro"/>
</dbReference>
<dbReference type="PRINTS" id="PR00508">
    <property type="entry name" value="S21N4MTFRASE"/>
</dbReference>
<dbReference type="InterPro" id="IPR029063">
    <property type="entry name" value="SAM-dependent_MTases_sf"/>
</dbReference>
<sequence>MTGEVYNIDCMEYMKTLPDKAFDLAVVDPPYFSGPEKRGYYGQKVSKVGVRRDYPISPTWNIPSSEYFSELERVSKHYIVWGCNYYNFIFPPGRIVWDKCNDKSSFSNCEIAATNLHNSVRIFRFMWNGMLQGKSVAEGQVMQGNKRLNELRIHPTQKPIALYRWIFNRYTKPGNKILDTHLGGGSSRIAAYEMGLDFIGCEIDKKYFDAQETRFEEYKWQKEQQLELNFYPHDDKDTPIMCRRRIVGKLHGLRRKG</sequence>
<dbReference type="InterPro" id="IPR001091">
    <property type="entry name" value="RM_Methyltransferase"/>
</dbReference>
<evidence type="ECO:0000259" key="5">
    <source>
        <dbReference type="Pfam" id="PF01555"/>
    </source>
</evidence>